<proteinExistence type="inferred from homology"/>
<dbReference type="InterPro" id="IPR032570">
    <property type="entry name" value="SF1-HH"/>
</dbReference>
<dbReference type="OMA" id="PGMPSMY"/>
<feature type="region of interest" description="Disordered" evidence="14">
    <location>
        <begin position="398"/>
        <end position="570"/>
    </location>
</feature>
<keyword evidence="17" id="KW-1185">Reference proteome</keyword>
<dbReference type="Proteomes" id="UP000242180">
    <property type="component" value="Unassembled WGS sequence"/>
</dbReference>
<dbReference type="Pfam" id="PF22675">
    <property type="entry name" value="KH-I_KHDC4-BBP"/>
    <property type="match status" value="1"/>
</dbReference>
<dbReference type="InterPro" id="IPR001878">
    <property type="entry name" value="Znf_CCHC"/>
</dbReference>
<comment type="subcellular location">
    <subcellularLocation>
        <location evidence="1 13">Nucleus</location>
    </subcellularLocation>
</comment>
<evidence type="ECO:0000256" key="13">
    <source>
        <dbReference type="RuleBase" id="RU367126"/>
    </source>
</evidence>
<dbReference type="GO" id="GO:0005829">
    <property type="term" value="C:cytosol"/>
    <property type="evidence" value="ECO:0007669"/>
    <property type="project" value="EnsemblFungi"/>
</dbReference>
<comment type="caution">
    <text evidence="16">The sequence shown here is derived from an EMBL/GenBank/DDBJ whole genome shotgun (WGS) entry which is preliminary data.</text>
</comment>
<evidence type="ECO:0000259" key="15">
    <source>
        <dbReference type="PROSITE" id="PS50158"/>
    </source>
</evidence>
<dbReference type="InterPro" id="IPR055256">
    <property type="entry name" value="KH_1_KHDC4/BBP-like"/>
</dbReference>
<keyword evidence="7 13" id="KW-0862">Zinc</keyword>
<dbReference type="Gene3D" id="6.10.140.1790">
    <property type="match status" value="1"/>
</dbReference>
<evidence type="ECO:0000256" key="11">
    <source>
        <dbReference type="PROSITE-ProRule" id="PRU00047"/>
    </source>
</evidence>
<dbReference type="Pfam" id="PF16275">
    <property type="entry name" value="SF1-HH"/>
    <property type="match status" value="1"/>
</dbReference>
<feature type="compositionally biased region" description="Polar residues" evidence="14">
    <location>
        <begin position="64"/>
        <end position="82"/>
    </location>
</feature>
<name>A0A1X2HRW2_SYNRA</name>
<feature type="compositionally biased region" description="Polar residues" evidence="14">
    <location>
        <begin position="41"/>
        <end position="54"/>
    </location>
</feature>
<evidence type="ECO:0000256" key="12">
    <source>
        <dbReference type="PROSITE-ProRule" id="PRU00117"/>
    </source>
</evidence>
<dbReference type="Gene3D" id="3.30.1370.10">
    <property type="entry name" value="K Homology domain, type 1"/>
    <property type="match status" value="1"/>
</dbReference>
<keyword evidence="13" id="KW-0747">Spliceosome</keyword>
<evidence type="ECO:0000256" key="14">
    <source>
        <dbReference type="SAM" id="MobiDB-lite"/>
    </source>
</evidence>
<dbReference type="InParanoid" id="A0A1X2HRW2"/>
<evidence type="ECO:0000256" key="5">
    <source>
        <dbReference type="ARBA" id="ARBA00022723"/>
    </source>
</evidence>
<dbReference type="PROSITE" id="PS50158">
    <property type="entry name" value="ZF_CCHC"/>
    <property type="match status" value="2"/>
</dbReference>
<protein>
    <recommendedName>
        <fullName evidence="3 13">Branchpoint-bridging protein</fullName>
    </recommendedName>
</protein>
<dbReference type="SMART" id="SM00343">
    <property type="entry name" value="ZnF_C2HC"/>
    <property type="match status" value="2"/>
</dbReference>
<feature type="domain" description="CCHC-type" evidence="15">
    <location>
        <begin position="329"/>
        <end position="344"/>
    </location>
</feature>
<dbReference type="GO" id="GO:0045131">
    <property type="term" value="F:pre-mRNA branch point binding"/>
    <property type="evidence" value="ECO:0007669"/>
    <property type="project" value="UniProtKB-UniRule"/>
</dbReference>
<dbReference type="CDD" id="cd02395">
    <property type="entry name" value="KH-I_BBP"/>
    <property type="match status" value="1"/>
</dbReference>
<dbReference type="InterPro" id="IPR047086">
    <property type="entry name" value="SF1-HH_sf"/>
</dbReference>
<feature type="region of interest" description="Disordered" evidence="14">
    <location>
        <begin position="1"/>
        <end position="111"/>
    </location>
</feature>
<dbReference type="FunFam" id="3.30.1370.10:FF:000024">
    <property type="entry name" value="Branchpoint-bridging protein-like protein"/>
    <property type="match status" value="1"/>
</dbReference>
<dbReference type="FunCoup" id="A0A1X2HRW2">
    <property type="interactions" value="775"/>
</dbReference>
<evidence type="ECO:0000256" key="10">
    <source>
        <dbReference type="ARBA" id="ARBA00023242"/>
    </source>
</evidence>
<dbReference type="GO" id="GO:0003729">
    <property type="term" value="F:mRNA binding"/>
    <property type="evidence" value="ECO:0007669"/>
    <property type="project" value="TreeGrafter"/>
</dbReference>
<dbReference type="EMBL" id="MCGN01000001">
    <property type="protein sequence ID" value="ORZ02299.1"/>
    <property type="molecule type" value="Genomic_DNA"/>
</dbReference>
<comment type="similarity">
    <text evidence="2 13">Belongs to the BBP/SF1 family.</text>
</comment>
<dbReference type="Gene3D" id="4.10.60.10">
    <property type="entry name" value="Zinc finger, CCHC-type"/>
    <property type="match status" value="1"/>
</dbReference>
<gene>
    <name evidence="16" type="ORF">BCR43DRAFT_481329</name>
</gene>
<keyword evidence="8 12" id="KW-0694">RNA-binding</keyword>
<evidence type="ECO:0000256" key="3">
    <source>
        <dbReference type="ARBA" id="ARBA00017984"/>
    </source>
</evidence>
<evidence type="ECO:0000256" key="4">
    <source>
        <dbReference type="ARBA" id="ARBA00022664"/>
    </source>
</evidence>
<dbReference type="SUPFAM" id="SSF54791">
    <property type="entry name" value="Eukaryotic type KH-domain (KH-domain type I)"/>
    <property type="match status" value="1"/>
</dbReference>
<dbReference type="GO" id="GO:0008270">
    <property type="term" value="F:zinc ion binding"/>
    <property type="evidence" value="ECO:0007669"/>
    <property type="project" value="UniProtKB-UniRule"/>
</dbReference>
<dbReference type="InterPro" id="IPR004087">
    <property type="entry name" value="KH_dom"/>
</dbReference>
<reference evidence="16 17" key="1">
    <citation type="submission" date="2016-07" db="EMBL/GenBank/DDBJ databases">
        <title>Pervasive Adenine N6-methylation of Active Genes in Fungi.</title>
        <authorList>
            <consortium name="DOE Joint Genome Institute"/>
            <person name="Mondo S.J."/>
            <person name="Dannebaum R.O."/>
            <person name="Kuo R.C."/>
            <person name="Labutti K."/>
            <person name="Haridas S."/>
            <person name="Kuo A."/>
            <person name="Salamov A."/>
            <person name="Ahrendt S.R."/>
            <person name="Lipzen A."/>
            <person name="Sullivan W."/>
            <person name="Andreopoulos W.B."/>
            <person name="Clum A."/>
            <person name="Lindquist E."/>
            <person name="Daum C."/>
            <person name="Ramamoorthy G.K."/>
            <person name="Gryganskyi A."/>
            <person name="Culley D."/>
            <person name="Magnuson J.K."/>
            <person name="James T.Y."/>
            <person name="O'Malley M.A."/>
            <person name="Stajich J.E."/>
            <person name="Spatafora J.W."/>
            <person name="Visel A."/>
            <person name="Grigoriev I.V."/>
        </authorList>
    </citation>
    <scope>NUCLEOTIDE SEQUENCE [LARGE SCALE GENOMIC DNA]</scope>
    <source>
        <strain evidence="16 17">NRRL 2496</strain>
    </source>
</reference>
<evidence type="ECO:0000256" key="9">
    <source>
        <dbReference type="ARBA" id="ARBA00023187"/>
    </source>
</evidence>
<dbReference type="OrthoDB" id="6777263at2759"/>
<feature type="region of interest" description="Disordered" evidence="14">
    <location>
        <begin position="139"/>
        <end position="159"/>
    </location>
</feature>
<keyword evidence="4 13" id="KW-0507">mRNA processing</keyword>
<dbReference type="GO" id="GO:0048024">
    <property type="term" value="P:regulation of mRNA splicing, via spliceosome"/>
    <property type="evidence" value="ECO:0007669"/>
    <property type="project" value="TreeGrafter"/>
</dbReference>
<comment type="function">
    <text evidence="13">Necessary for the splicing of pre-mRNA. Has a role in the recognition of the branch site (5'-UACUAAC-3'), the pyrimidine tract and the 3'-splice site at the 3'-end of introns.</text>
</comment>
<dbReference type="GO" id="GO:0045292">
    <property type="term" value="P:mRNA cis splicing, via spliceosome"/>
    <property type="evidence" value="ECO:0007669"/>
    <property type="project" value="EnsemblFungi"/>
</dbReference>
<sequence length="570" mass="62675">MWRPTGTNVTPLGVKRRAEASPEPDGAIKQDPGYGKPDPANLSTKSEYDSSSYPPTKADRTENGSEASPSSALVASNSTPGSTGSGERRRRKKNRWGDESAKINMPGLPTALPQLNKEQMESYVLQIRLEEINRKLRTGDYVPPEGQRSPSPEPQYNADGKRINTREVRYRKKLEDERHKLVEKAIRTVPNFRPPVDYKRPSRLTEKVYIPAKEFPEINFIGQLIGPRGNTLKGMEADSGAKISIRGRGSVKEGKSRTDAASNSAQEEDLHCLVMADSDEKVKRAVKLIENIIEKSATLPEGQNELKRNQLRELAALNGTLRDDENQTCINCGGIGHRRYECPERQNYTVSLTCRICGGRGHTARDCLHRNDPEFMQQARERDQHLDSEYMNLMAELGESTEGGGGAGGEQQQKSSAPWQRPPPTGNAPPWQQQREGSGPTGAPAPWQQKQHTPHQHYPPQHHQQPHQQQYDQYYGGYYQPYDAYYGGYGGYDYAQQQQQAPPPPPPPASGGGAPWQQAPPPPPPPGGMDAPPPPPPPPSDPAPPSEGAPPPPPPPPSGSDSPPPPPPQD</sequence>
<evidence type="ECO:0000313" key="17">
    <source>
        <dbReference type="Proteomes" id="UP000242180"/>
    </source>
</evidence>
<dbReference type="Pfam" id="PF00098">
    <property type="entry name" value="zf-CCHC"/>
    <property type="match status" value="2"/>
</dbReference>
<dbReference type="InterPro" id="IPR036875">
    <property type="entry name" value="Znf_CCHC_sf"/>
</dbReference>
<dbReference type="AlphaFoldDB" id="A0A1X2HRW2"/>
<dbReference type="PANTHER" id="PTHR11208:SF45">
    <property type="entry name" value="SPLICING FACTOR 1"/>
    <property type="match status" value="1"/>
</dbReference>
<evidence type="ECO:0000256" key="2">
    <source>
        <dbReference type="ARBA" id="ARBA00010382"/>
    </source>
</evidence>
<feature type="compositionally biased region" description="Pro residues" evidence="14">
    <location>
        <begin position="518"/>
        <end position="570"/>
    </location>
</feature>
<evidence type="ECO:0000256" key="7">
    <source>
        <dbReference type="ARBA" id="ARBA00022833"/>
    </source>
</evidence>
<evidence type="ECO:0000313" key="16">
    <source>
        <dbReference type="EMBL" id="ORZ02299.1"/>
    </source>
</evidence>
<dbReference type="PANTHER" id="PTHR11208">
    <property type="entry name" value="RNA-BINDING PROTEIN RELATED"/>
    <property type="match status" value="1"/>
</dbReference>
<keyword evidence="5 13" id="KW-0479">Metal-binding</keyword>
<keyword evidence="6 11" id="KW-0863">Zinc-finger</keyword>
<feature type="compositionally biased region" description="Low complexity" evidence="14">
    <location>
        <begin position="456"/>
        <end position="500"/>
    </location>
</feature>
<feature type="domain" description="CCHC-type" evidence="15">
    <location>
        <begin position="354"/>
        <end position="367"/>
    </location>
</feature>
<evidence type="ECO:0000256" key="6">
    <source>
        <dbReference type="ARBA" id="ARBA00022771"/>
    </source>
</evidence>
<dbReference type="InterPro" id="IPR036612">
    <property type="entry name" value="KH_dom_type_1_sf"/>
</dbReference>
<dbReference type="PROSITE" id="PS50084">
    <property type="entry name" value="KH_TYPE_1"/>
    <property type="match status" value="1"/>
</dbReference>
<dbReference type="InterPro" id="IPR045071">
    <property type="entry name" value="BBP-like"/>
</dbReference>
<keyword evidence="9 13" id="KW-0508">mRNA splicing</keyword>
<dbReference type="SUPFAM" id="SSF57756">
    <property type="entry name" value="Retrovirus zinc finger-like domains"/>
    <property type="match status" value="1"/>
</dbReference>
<dbReference type="STRING" id="13706.A0A1X2HRW2"/>
<dbReference type="SMART" id="SM00322">
    <property type="entry name" value="KH"/>
    <property type="match status" value="1"/>
</dbReference>
<keyword evidence="10 13" id="KW-0539">Nucleus</keyword>
<accession>A0A1X2HRW2</accession>
<evidence type="ECO:0000256" key="1">
    <source>
        <dbReference type="ARBA" id="ARBA00004123"/>
    </source>
</evidence>
<dbReference type="GO" id="GO:0071004">
    <property type="term" value="C:U2-type prespliceosome"/>
    <property type="evidence" value="ECO:0007669"/>
    <property type="project" value="EnsemblFungi"/>
</dbReference>
<evidence type="ECO:0000256" key="8">
    <source>
        <dbReference type="ARBA" id="ARBA00022884"/>
    </source>
</evidence>
<dbReference type="GO" id="GO:0000243">
    <property type="term" value="C:commitment complex"/>
    <property type="evidence" value="ECO:0007669"/>
    <property type="project" value="EnsemblFungi"/>
</dbReference>
<feature type="compositionally biased region" description="Polar residues" evidence="14">
    <location>
        <begin position="1"/>
        <end position="10"/>
    </location>
</feature>
<organism evidence="16 17">
    <name type="scientific">Syncephalastrum racemosum</name>
    <name type="common">Filamentous fungus</name>
    <dbReference type="NCBI Taxonomy" id="13706"/>
    <lineage>
        <taxon>Eukaryota</taxon>
        <taxon>Fungi</taxon>
        <taxon>Fungi incertae sedis</taxon>
        <taxon>Mucoromycota</taxon>
        <taxon>Mucoromycotina</taxon>
        <taxon>Mucoromycetes</taxon>
        <taxon>Mucorales</taxon>
        <taxon>Syncephalastraceae</taxon>
        <taxon>Syncephalastrum</taxon>
    </lineage>
</organism>